<feature type="compositionally biased region" description="Pro residues" evidence="7">
    <location>
        <begin position="438"/>
        <end position="450"/>
    </location>
</feature>
<feature type="transmembrane region" description="Helical" evidence="8">
    <location>
        <begin position="188"/>
        <end position="209"/>
    </location>
</feature>
<feature type="transmembrane region" description="Helical" evidence="8">
    <location>
        <begin position="364"/>
        <end position="384"/>
    </location>
</feature>
<organism evidence="9 10">
    <name type="scientific">Streptomyces prasinosporus</name>
    <dbReference type="NCBI Taxonomy" id="68256"/>
    <lineage>
        <taxon>Bacteria</taxon>
        <taxon>Bacillati</taxon>
        <taxon>Actinomycetota</taxon>
        <taxon>Actinomycetes</taxon>
        <taxon>Kitasatosporales</taxon>
        <taxon>Streptomycetaceae</taxon>
        <taxon>Streptomyces</taxon>
        <taxon>Streptomyces albogriseolus group</taxon>
    </lineage>
</organism>
<feature type="transmembrane region" description="Helical" evidence="8">
    <location>
        <begin position="67"/>
        <end position="86"/>
    </location>
</feature>
<keyword evidence="2" id="KW-0813">Transport</keyword>
<dbReference type="SUPFAM" id="SSF103473">
    <property type="entry name" value="MFS general substrate transporter"/>
    <property type="match status" value="1"/>
</dbReference>
<evidence type="ECO:0000256" key="8">
    <source>
        <dbReference type="SAM" id="Phobius"/>
    </source>
</evidence>
<evidence type="ECO:0000313" key="10">
    <source>
        <dbReference type="Proteomes" id="UP001501455"/>
    </source>
</evidence>
<accession>A0ABP6TK74</accession>
<dbReference type="InterPro" id="IPR036259">
    <property type="entry name" value="MFS_trans_sf"/>
</dbReference>
<keyword evidence="6 8" id="KW-0472">Membrane</keyword>
<comment type="caution">
    <text evidence="9">The sequence shown here is derived from an EMBL/GenBank/DDBJ whole genome shotgun (WGS) entry which is preliminary data.</text>
</comment>
<keyword evidence="4 8" id="KW-0812">Transmembrane</keyword>
<keyword evidence="5 8" id="KW-1133">Transmembrane helix</keyword>
<dbReference type="Pfam" id="PF05977">
    <property type="entry name" value="MFS_3"/>
    <property type="match status" value="1"/>
</dbReference>
<dbReference type="Proteomes" id="UP001501455">
    <property type="component" value="Unassembled WGS sequence"/>
</dbReference>
<evidence type="ECO:0000256" key="3">
    <source>
        <dbReference type="ARBA" id="ARBA00022475"/>
    </source>
</evidence>
<reference evidence="10" key="1">
    <citation type="journal article" date="2019" name="Int. J. Syst. Evol. Microbiol.">
        <title>The Global Catalogue of Microorganisms (GCM) 10K type strain sequencing project: providing services to taxonomists for standard genome sequencing and annotation.</title>
        <authorList>
            <consortium name="The Broad Institute Genomics Platform"/>
            <consortium name="The Broad Institute Genome Sequencing Center for Infectious Disease"/>
            <person name="Wu L."/>
            <person name="Ma J."/>
        </authorList>
    </citation>
    <scope>NUCLEOTIDE SEQUENCE [LARGE SCALE GENOMIC DNA]</scope>
    <source>
        <strain evidence="10">JCM 4816</strain>
    </source>
</reference>
<evidence type="ECO:0000256" key="2">
    <source>
        <dbReference type="ARBA" id="ARBA00022448"/>
    </source>
</evidence>
<keyword evidence="3" id="KW-1003">Cell membrane</keyword>
<evidence type="ECO:0000256" key="1">
    <source>
        <dbReference type="ARBA" id="ARBA00004651"/>
    </source>
</evidence>
<dbReference type="EMBL" id="BAAAXF010000019">
    <property type="protein sequence ID" value="GAA3495610.1"/>
    <property type="molecule type" value="Genomic_DNA"/>
</dbReference>
<evidence type="ECO:0000313" key="9">
    <source>
        <dbReference type="EMBL" id="GAA3495610.1"/>
    </source>
</evidence>
<dbReference type="InterPro" id="IPR010290">
    <property type="entry name" value="TM_effector"/>
</dbReference>
<feature type="transmembrane region" description="Helical" evidence="8">
    <location>
        <begin position="331"/>
        <end position="352"/>
    </location>
</feature>
<dbReference type="PANTHER" id="PTHR23513:SF6">
    <property type="entry name" value="MAJOR FACILITATOR SUPERFAMILY ASSOCIATED DOMAIN-CONTAINING PROTEIN"/>
    <property type="match status" value="1"/>
</dbReference>
<feature type="transmembrane region" description="Helical" evidence="8">
    <location>
        <begin position="98"/>
        <end position="119"/>
    </location>
</feature>
<proteinExistence type="predicted"/>
<feature type="region of interest" description="Disordered" evidence="7">
    <location>
        <begin position="422"/>
        <end position="474"/>
    </location>
</feature>
<dbReference type="Gene3D" id="1.20.1250.20">
    <property type="entry name" value="MFS general substrate transporter like domains"/>
    <property type="match status" value="1"/>
</dbReference>
<dbReference type="CDD" id="cd06173">
    <property type="entry name" value="MFS_MefA_like"/>
    <property type="match status" value="1"/>
</dbReference>
<gene>
    <name evidence="9" type="ORF">GCM10019016_027100</name>
</gene>
<feature type="transmembrane region" description="Helical" evidence="8">
    <location>
        <begin position="273"/>
        <end position="295"/>
    </location>
</feature>
<evidence type="ECO:0000256" key="6">
    <source>
        <dbReference type="ARBA" id="ARBA00023136"/>
    </source>
</evidence>
<name>A0ABP6TK74_9ACTN</name>
<evidence type="ECO:0000256" key="5">
    <source>
        <dbReference type="ARBA" id="ARBA00022989"/>
    </source>
</evidence>
<keyword evidence="10" id="KW-1185">Reference proteome</keyword>
<feature type="transmembrane region" description="Helical" evidence="8">
    <location>
        <begin position="396"/>
        <end position="415"/>
    </location>
</feature>
<dbReference type="PANTHER" id="PTHR23513">
    <property type="entry name" value="INTEGRAL MEMBRANE EFFLUX PROTEIN-RELATED"/>
    <property type="match status" value="1"/>
</dbReference>
<evidence type="ECO:0000256" key="7">
    <source>
        <dbReference type="SAM" id="MobiDB-lite"/>
    </source>
</evidence>
<protein>
    <submittedName>
        <fullName evidence="9">MFS transporter</fullName>
    </submittedName>
</protein>
<evidence type="ECO:0000256" key="4">
    <source>
        <dbReference type="ARBA" id="ARBA00022692"/>
    </source>
</evidence>
<sequence>MVPGRPFMRKWRRARPEGRGRHKLPSLRSYRDFRLLWTGSAMSVMAERCSAMAFTLLVLWHTRSESAAGIVGFAGLLPSLLVQLPAGVLVDRLNRRRVMMTCVVVRMVAVATVAVSLLGDRVWVWHIALVAFVQSSMTVFYQLSERAMVRGVVPPQQLGAAMATNEARSRGVNFVGHPASGAMFGLSAWVPFLSSVTLYLFSLITLVRLRGERQPPRRPSGGRRMRTEVAAGLRWVWDRAYFRTALLIIAVSNLVFQGLILTVAVVIREDGGAAGTIGLIMAAGGMGGLCGALSGGWLNRRLAMRQIMILAHVTWAVVMPTAVFFRQAVALGILFYITSFIGATVTVSGMSYQVRITPDDMQGRVGSVVMLLVSGASSLGALGTGYLLEAVGSRRALMALSAVMAVLALVAAVVFSRAGAAREDRADSTEPPDAAHTPPGPAASPAPDVPAPASVADGTPADPLTTLEARRTDG</sequence>
<feature type="transmembrane region" description="Helical" evidence="8">
    <location>
        <begin position="244"/>
        <end position="267"/>
    </location>
</feature>
<feature type="transmembrane region" description="Helical" evidence="8">
    <location>
        <begin position="307"/>
        <end position="325"/>
    </location>
</feature>
<comment type="subcellular location">
    <subcellularLocation>
        <location evidence="1">Cell membrane</location>
        <topology evidence="1">Multi-pass membrane protein</topology>
    </subcellularLocation>
</comment>